<comment type="caution">
    <text evidence="3">The sequence shown here is derived from an EMBL/GenBank/DDBJ whole genome shotgun (WGS) entry which is preliminary data.</text>
</comment>
<accession>A0A9X6ZEX0</accession>
<keyword evidence="1" id="KW-1133">Transmembrane helix</keyword>
<evidence type="ECO:0000313" key="3">
    <source>
        <dbReference type="EMBL" id="PFF46029.1"/>
    </source>
</evidence>
<feature type="transmembrane region" description="Helical" evidence="1">
    <location>
        <begin position="32"/>
        <end position="55"/>
    </location>
</feature>
<dbReference type="Proteomes" id="UP000075476">
    <property type="component" value="Unassembled WGS sequence"/>
</dbReference>
<sequence length="100" mass="11699">MKMFYLLIKGIILRFKIMIGLKSYIHDEYVISLYIIGFLLSYIGALTCLSVGWWIYEWAILGQLNQNQGDTVTALKWSLLLMFPIADLYLLYLKKELKKA</sequence>
<organism evidence="3 5">
    <name type="scientific">Bacillus cereus</name>
    <dbReference type="NCBI Taxonomy" id="1396"/>
    <lineage>
        <taxon>Bacteria</taxon>
        <taxon>Bacillati</taxon>
        <taxon>Bacillota</taxon>
        <taxon>Bacilli</taxon>
        <taxon>Bacillales</taxon>
        <taxon>Bacillaceae</taxon>
        <taxon>Bacillus</taxon>
        <taxon>Bacillus cereus group</taxon>
    </lineage>
</organism>
<evidence type="ECO:0000313" key="4">
    <source>
        <dbReference type="Proteomes" id="UP000075476"/>
    </source>
</evidence>
<evidence type="ECO:0000313" key="5">
    <source>
        <dbReference type="Proteomes" id="UP000220210"/>
    </source>
</evidence>
<evidence type="ECO:0000256" key="1">
    <source>
        <dbReference type="SAM" id="Phobius"/>
    </source>
</evidence>
<keyword evidence="1" id="KW-0472">Membrane</keyword>
<gene>
    <name evidence="2" type="ORF">AT268_32415</name>
    <name evidence="3" type="ORF">CN357_21495</name>
</gene>
<reference evidence="2 4" key="1">
    <citation type="submission" date="2015-12" db="EMBL/GenBank/DDBJ databases">
        <title>Bacillus cereus Group isolate.</title>
        <authorList>
            <person name="Kovac J."/>
        </authorList>
    </citation>
    <scope>NUCLEOTIDE SEQUENCE [LARGE SCALE GENOMIC DNA]</scope>
    <source>
        <strain evidence="2 4">FSL K6-0073</strain>
    </source>
</reference>
<proteinExistence type="predicted"/>
<name>A0A9X6ZEX0_BACCE</name>
<reference evidence="3 5" key="2">
    <citation type="submission" date="2017-09" db="EMBL/GenBank/DDBJ databases">
        <title>Large-scale bioinformatics analysis of Bacillus genomes uncovers conserved roles of natural products in bacterial physiology.</title>
        <authorList>
            <consortium name="Agbiome Team Llc"/>
            <person name="Bleich R.M."/>
            <person name="Kirk G.J."/>
            <person name="Santa Maria K.C."/>
            <person name="Allen S.E."/>
            <person name="Farag S."/>
            <person name="Shank E.A."/>
            <person name="Bowers A."/>
        </authorList>
    </citation>
    <scope>NUCLEOTIDE SEQUENCE [LARGE SCALE GENOMIC DNA]</scope>
    <source>
        <strain evidence="3 5">AFS020204</strain>
    </source>
</reference>
<keyword evidence="1" id="KW-0812">Transmembrane</keyword>
<dbReference type="EMBL" id="NTSO01000015">
    <property type="protein sequence ID" value="PFF46029.1"/>
    <property type="molecule type" value="Genomic_DNA"/>
</dbReference>
<dbReference type="Proteomes" id="UP000220210">
    <property type="component" value="Unassembled WGS sequence"/>
</dbReference>
<dbReference type="EMBL" id="LOMO01000001">
    <property type="protein sequence ID" value="KXY51200.1"/>
    <property type="molecule type" value="Genomic_DNA"/>
</dbReference>
<protein>
    <submittedName>
        <fullName evidence="3">Uncharacterized protein</fullName>
    </submittedName>
</protein>
<evidence type="ECO:0000313" key="2">
    <source>
        <dbReference type="EMBL" id="KXY51200.1"/>
    </source>
</evidence>
<feature type="transmembrane region" description="Helical" evidence="1">
    <location>
        <begin position="75"/>
        <end position="93"/>
    </location>
</feature>
<dbReference type="RefSeq" id="WP_061662538.1">
    <property type="nucleotide sequence ID" value="NZ_LOMO01000001.1"/>
</dbReference>
<dbReference type="AlphaFoldDB" id="A0A9X6ZEX0"/>